<keyword evidence="1" id="KW-1015">Disulfide bond</keyword>
<comment type="caution">
    <text evidence="4">The sequence shown here is derived from an EMBL/GenBank/DDBJ whole genome shotgun (WGS) entry which is preliminary data.</text>
</comment>
<keyword evidence="5" id="KW-1185">Reference proteome</keyword>
<dbReference type="InterPro" id="IPR008211">
    <property type="entry name" value="Laminin_N"/>
</dbReference>
<gene>
    <name evidence="4" type="ORF">XENOCAPTIV_012864</name>
</gene>
<accession>A0ABV0RYI0</accession>
<evidence type="ECO:0000313" key="5">
    <source>
        <dbReference type="Proteomes" id="UP001434883"/>
    </source>
</evidence>
<dbReference type="Gene3D" id="2.60.120.260">
    <property type="entry name" value="Galactose-binding domain-like"/>
    <property type="match status" value="1"/>
</dbReference>
<evidence type="ECO:0000256" key="1">
    <source>
        <dbReference type="ARBA" id="ARBA00023157"/>
    </source>
</evidence>
<dbReference type="PROSITE" id="PS51117">
    <property type="entry name" value="LAMININ_NTER"/>
    <property type="match status" value="1"/>
</dbReference>
<dbReference type="EMBL" id="JAHRIN010061511">
    <property type="protein sequence ID" value="MEQ2213317.1"/>
    <property type="molecule type" value="Genomic_DNA"/>
</dbReference>
<feature type="domain" description="Laminin N-terminal" evidence="3">
    <location>
        <begin position="1"/>
        <end position="119"/>
    </location>
</feature>
<keyword evidence="2" id="KW-0424">Laminin EGF-like domain</keyword>
<dbReference type="Pfam" id="PF00055">
    <property type="entry name" value="Laminin_N"/>
    <property type="match status" value="1"/>
</dbReference>
<proteinExistence type="predicted"/>
<name>A0ABV0RYI0_9TELE</name>
<evidence type="ECO:0000259" key="3">
    <source>
        <dbReference type="PROSITE" id="PS51117"/>
    </source>
</evidence>
<evidence type="ECO:0000256" key="2">
    <source>
        <dbReference type="ARBA" id="ARBA00023292"/>
    </source>
</evidence>
<evidence type="ECO:0000313" key="4">
    <source>
        <dbReference type="EMBL" id="MEQ2213317.1"/>
    </source>
</evidence>
<sequence>MCPIGTVLVSVYQILLDLLCDLSFKLQHTESAAVCPAGATWQPYQYYADDCLEAFGMSPKQVSDLAPTNLTRVICTEKYSRWVGAKVDRTVSAAGEASGPAAGDQDHTCPCPEALLTPV</sequence>
<organism evidence="4 5">
    <name type="scientific">Xenoophorus captivus</name>
    <dbReference type="NCBI Taxonomy" id="1517983"/>
    <lineage>
        <taxon>Eukaryota</taxon>
        <taxon>Metazoa</taxon>
        <taxon>Chordata</taxon>
        <taxon>Craniata</taxon>
        <taxon>Vertebrata</taxon>
        <taxon>Euteleostomi</taxon>
        <taxon>Actinopterygii</taxon>
        <taxon>Neopterygii</taxon>
        <taxon>Teleostei</taxon>
        <taxon>Neoteleostei</taxon>
        <taxon>Acanthomorphata</taxon>
        <taxon>Ovalentaria</taxon>
        <taxon>Atherinomorphae</taxon>
        <taxon>Cyprinodontiformes</taxon>
        <taxon>Goodeidae</taxon>
        <taxon>Xenoophorus</taxon>
    </lineage>
</organism>
<protein>
    <recommendedName>
        <fullName evidence="3">Laminin N-terminal domain-containing protein</fullName>
    </recommendedName>
</protein>
<dbReference type="Proteomes" id="UP001434883">
    <property type="component" value="Unassembled WGS sequence"/>
</dbReference>
<reference evidence="4 5" key="1">
    <citation type="submission" date="2021-06" db="EMBL/GenBank/DDBJ databases">
        <authorList>
            <person name="Palmer J.M."/>
        </authorList>
    </citation>
    <scope>NUCLEOTIDE SEQUENCE [LARGE SCALE GENOMIC DNA]</scope>
    <source>
        <strain evidence="4 5">XC_2019</strain>
        <tissue evidence="4">Muscle</tissue>
    </source>
</reference>